<reference evidence="2 3" key="1">
    <citation type="submission" date="2023-07" db="EMBL/GenBank/DDBJ databases">
        <title>Sorghum-associated microbial communities from plants grown in Nebraska, USA.</title>
        <authorList>
            <person name="Schachtman D."/>
        </authorList>
    </citation>
    <scope>NUCLEOTIDE SEQUENCE [LARGE SCALE GENOMIC DNA]</scope>
    <source>
        <strain evidence="2 3">BE316</strain>
    </source>
</reference>
<comment type="caution">
    <text evidence="2">The sequence shown here is derived from an EMBL/GenBank/DDBJ whole genome shotgun (WGS) entry which is preliminary data.</text>
</comment>
<evidence type="ECO:0000313" key="3">
    <source>
        <dbReference type="Proteomes" id="UP001180825"/>
    </source>
</evidence>
<evidence type="ECO:0000256" key="1">
    <source>
        <dbReference type="SAM" id="SignalP"/>
    </source>
</evidence>
<protein>
    <recommendedName>
        <fullName evidence="4">Lipoprotein</fullName>
    </recommendedName>
</protein>
<evidence type="ECO:0000313" key="2">
    <source>
        <dbReference type="EMBL" id="MDR7333072.1"/>
    </source>
</evidence>
<feature type="signal peptide" evidence="1">
    <location>
        <begin position="1"/>
        <end position="27"/>
    </location>
</feature>
<keyword evidence="1" id="KW-0732">Signal</keyword>
<dbReference type="Proteomes" id="UP001180825">
    <property type="component" value="Unassembled WGS sequence"/>
</dbReference>
<dbReference type="EMBL" id="JAVDXV010000004">
    <property type="protein sequence ID" value="MDR7333072.1"/>
    <property type="molecule type" value="Genomic_DNA"/>
</dbReference>
<dbReference type="RefSeq" id="WP_310328448.1">
    <property type="nucleotide sequence ID" value="NZ_JAVDXV010000004.1"/>
</dbReference>
<feature type="chain" id="PRO_5046235611" description="Lipoprotein" evidence="1">
    <location>
        <begin position="28"/>
        <end position="100"/>
    </location>
</feature>
<proteinExistence type="predicted"/>
<accession>A0ABU2A9B4</accession>
<organism evidence="2 3">
    <name type="scientific">Roseateles asaccharophilus</name>
    <dbReference type="NCBI Taxonomy" id="582607"/>
    <lineage>
        <taxon>Bacteria</taxon>
        <taxon>Pseudomonadati</taxon>
        <taxon>Pseudomonadota</taxon>
        <taxon>Betaproteobacteria</taxon>
        <taxon>Burkholderiales</taxon>
        <taxon>Sphaerotilaceae</taxon>
        <taxon>Roseateles</taxon>
    </lineage>
</organism>
<name>A0ABU2A9B4_9BURK</name>
<sequence length="100" mass="10470">MAHNIHTQALALAALLTLGGCSSIAQSTNNLSDERLKSEAAGALGLQPSQLTLLNRRTEGTNTFYAVKGQDGKEYSCTLNGGNLLSFGMTNPPSCNRKSG</sequence>
<keyword evidence="3" id="KW-1185">Reference proteome</keyword>
<gene>
    <name evidence="2" type="ORF">J2X21_002206</name>
</gene>
<evidence type="ECO:0008006" key="4">
    <source>
        <dbReference type="Google" id="ProtNLM"/>
    </source>
</evidence>